<dbReference type="PANTHER" id="PTHR22706:SF1">
    <property type="entry name" value="ASSEMBLY FACTOR FOR SPINDLE MICROTUBULES"/>
    <property type="match status" value="1"/>
</dbReference>
<proteinExistence type="predicted"/>
<dbReference type="HOGENOM" id="CLU_001123_0_0_1"/>
<evidence type="ECO:0000256" key="4">
    <source>
        <dbReference type="ARBA" id="ARBA00022860"/>
    </source>
</evidence>
<keyword evidence="5" id="KW-0862">Zinc</keyword>
<keyword evidence="3" id="KW-0677">Repeat</keyword>
<keyword evidence="5" id="KW-0863">Zinc-finger</keyword>
<evidence type="ECO:0000256" key="6">
    <source>
        <dbReference type="SAM" id="MobiDB-lite"/>
    </source>
</evidence>
<evidence type="ECO:0000256" key="1">
    <source>
        <dbReference type="ARBA" id="ARBA00004496"/>
    </source>
</evidence>
<dbReference type="CDD" id="cd19757">
    <property type="entry name" value="Bbox1"/>
    <property type="match status" value="2"/>
</dbReference>
<dbReference type="GO" id="GO:0005516">
    <property type="term" value="F:calmodulin binding"/>
    <property type="evidence" value="ECO:0007669"/>
    <property type="project" value="UniProtKB-KW"/>
</dbReference>
<name>F0WRR0_9STRA</name>
<evidence type="ECO:0000256" key="5">
    <source>
        <dbReference type="PROSITE-ProRule" id="PRU00024"/>
    </source>
</evidence>
<dbReference type="GO" id="GO:0000922">
    <property type="term" value="C:spindle pole"/>
    <property type="evidence" value="ECO:0007669"/>
    <property type="project" value="TreeGrafter"/>
</dbReference>
<dbReference type="GO" id="GO:0000278">
    <property type="term" value="P:mitotic cell cycle"/>
    <property type="evidence" value="ECO:0007669"/>
    <property type="project" value="TreeGrafter"/>
</dbReference>
<organism evidence="8">
    <name type="scientific">Albugo laibachii Nc14</name>
    <dbReference type="NCBI Taxonomy" id="890382"/>
    <lineage>
        <taxon>Eukaryota</taxon>
        <taxon>Sar</taxon>
        <taxon>Stramenopiles</taxon>
        <taxon>Oomycota</taxon>
        <taxon>Peronosporomycetes</taxon>
        <taxon>Albuginales</taxon>
        <taxon>Albuginaceae</taxon>
        <taxon>Albugo</taxon>
    </lineage>
</organism>
<dbReference type="SMART" id="SM00015">
    <property type="entry name" value="IQ"/>
    <property type="match status" value="13"/>
</dbReference>
<dbReference type="GO" id="GO:0005737">
    <property type="term" value="C:cytoplasm"/>
    <property type="evidence" value="ECO:0007669"/>
    <property type="project" value="UniProtKB-SubCell"/>
</dbReference>
<dbReference type="Gene3D" id="1.20.5.190">
    <property type="match status" value="1"/>
</dbReference>
<dbReference type="EMBL" id="FR824263">
    <property type="protein sequence ID" value="CCA24025.1"/>
    <property type="molecule type" value="Genomic_DNA"/>
</dbReference>
<dbReference type="InterPro" id="IPR000315">
    <property type="entry name" value="Znf_B-box"/>
</dbReference>
<dbReference type="GO" id="GO:0007051">
    <property type="term" value="P:spindle organization"/>
    <property type="evidence" value="ECO:0007669"/>
    <property type="project" value="TreeGrafter"/>
</dbReference>
<comment type="subcellular location">
    <subcellularLocation>
        <location evidence="1">Cytoplasm</location>
    </subcellularLocation>
</comment>
<keyword evidence="5" id="KW-0479">Metal-binding</keyword>
<dbReference type="Pfam" id="PF00612">
    <property type="entry name" value="IQ"/>
    <property type="match status" value="5"/>
</dbReference>
<keyword evidence="4" id="KW-0112">Calmodulin-binding</keyword>
<gene>
    <name evidence="8" type="primary">AlNc14C218G9056</name>
    <name evidence="8" type="ORF">ALNC14_101690</name>
</gene>
<dbReference type="PROSITE" id="PS50096">
    <property type="entry name" value="IQ"/>
    <property type="match status" value="8"/>
</dbReference>
<sequence length="2313" mass="272415">MSAKPEGLLDDQTDGIMVSKALCKRKNRTADRMLNEKTLERKLETTTSKKQAVAFHSNPTHFEKRKTPYDLSRPQNPRTRETSKLKEERESSPMLKDAFRKTKYSAQATSELTSDTGRLPPLQVKQSRSSRKNKDVVSTDSELKKKTLSLLYASPRKRLAAIQSTSKIDEIDQYVQQFQQHHMRDLISSMIQYQTEEAHLRLESKTFIRQGISTLPLKFLSTLPGGASYCRIRLQQMFILWISLFERSQKRVYLHHWRDITATITRLERQRSDHARAVSIFLHFTCKTISQRFQAQALKIWIHFTRWMIWNDRHNASVIISRLWRGYNSRKRVLFLHQSLQWRQVHFQNIYLAPMRPLIRFRLVTGLRDQERRIWSAAVLIQQKIRFKRLQTFVRTRKMAIITIQAQIRTFAEQKRYCKLIRAITQSQSIYRMRRDRRDYFILRKSASILQRSFRCYQARRLDHVVAHLKILNIEKEWTGSILLQRFARGFLARRKRFRLQEDHKTKFIAALRIQRCWYRHNGEFSTFVLLCCLREEGLREIATRNTIQKLVHWKCATRLQSSYRKYRERVLHDAIVRVQCFIRQWLARKIIVRKRREIASHRRIKFFFRVHNKNRHNKASKLQFFWLYTTKRLGNHLHDRRIRSERQNRCLLMMQEYKSATRIQARVRGFLGRKLVARLRALEKLKRFMSDFFAWKAYRRQSIHWKTTFAAAFATSSIEIGLNLACEARMESNSRFAVRIQQFYRGFKARQKLIIAASSHRRQDFLARSIQSSWRHVRQRRLVTRVAAIRRRQQSNPASNLDAVSDILSWTAESISALYNPEDDLCGMSAVEWLYRIGIPKQVTFMIAKSSHFNSIAGNDFLITFRQLGVVECERIFKNILQIEAKFLHPNQRREIVDGILASLFGYAVKQNAAIERRKLKGENQIRSVLQYRYYGIRDKRQKVEVRYNEIQCRLNAFAQDTKVFRRLPNALKKDQTILTKEFNQLNAQRTQTIQKQSDLESAISRQEIVIKDQQKVVSKLQKKEVNASYDLDCFQLLGTTSLFAQKLFLDRFPRLQKHASTFSKSLHGIQVTKWQFQRFFECCDSILRVPSLMALLTDLHSDETVRDHNRKRFLKVSENLQCGVEKICELLGLPLLFIVTAASSRPFIPRPEFLLDRFLLLVLQEAYYARQLSDSMKIWFHGFQALTKLNNSVEKIQAYWRGKRTRRRILQEERYDQQQRWLARYLEERNRNHVVLHWQQERDKEQTLAEMQKCRVQRATMEAYRSSITRFPYFEKWDEQDRLVVFIHSKDKKDLLSERPTYTESEEYMVLRVQKAYRAYAARKKYEWQRRRLERQKEKHALKLQWIQIRGTQRGPVNCTIHAAPFVEALAAIWWAERSEGIHLTNTKLLNIQKLFKALQHAYDHTVRNNFFTPLTFHICSVRSLISSYEVFRRSMISSSISVQIECTLPALRYGWTAVVHGRKQWFYQLYTHKYSAYRPEYDFDEEYAATQLQTLGRRFIARLEHLRLISSVSIVDCMHVAIAKGEAIGWIGFGYEGMKVSVFLDRLALPSHRDTMRSSKLYAKDVLHFTEKEWSTLLGNLQKQELAILYQRPSIKAKRNRFPLTRFGCWSILPSAQHPFNFISSDRILHNLLAKAYPNQQSRAVSLRTAIKEYTPVTYGQLESHVQRYGARPDEALMNLSSISDWSATTNDGQEKLIFYVFLRAVLKCIVYCAILKFSRLRGELSIAVAVVQYALGIDDSQDQGIPYAVIDTDQVAAYYQAYISQFAKRAVRGYWERPPSVTVPRLTYAQAALYLRSEAIERALVWVRSVIVVQSLTRMRFQREIYRLTQADRSSSALTIQSNWKKYAAKGIHSMLLEQLRSDYEQCFAVKTKQFFYIYRPSMERMEEEPRDAQGQLIPYRPMVQDKLTREWQQAWPDIEREHEQASREIQLSTLCSNCHSNRAVWRCDECFLPSGDYLHFCIACFIECHNVAVHPERSGHSYTMIENLTPLPLVCVECGRFSTMRCLTCQEHYCRRCFDRIHRGGSTRKQHLCEFYQENARVCDECQTLIATSVCSTCNGVLCEECMRLTGHRQGRKAHHHTEVVQQRLEPGEKACDQCFSRRGEVTCSYCKRLLCHVCNQGSHAYVCGESAYNRLKAEFDRESMCVECGELADRRCIKCGDQYCSIRRIGQLDCFENFHQKGNRLRHLCKPVETPSFSDRLRDWKEKRAEAVGVAHTKAFEHLSAIQSDSNTHNHKKTSLKSRKNTSEMDPMLWTHCRASNCGALVANAKVLYCLKHLTPQVALEMTNKDPKAAAKLLLDLDKRGKK</sequence>
<dbReference type="InterPro" id="IPR000048">
    <property type="entry name" value="IQ_motif_EF-hand-BS"/>
</dbReference>
<feature type="compositionally biased region" description="Polar residues" evidence="6">
    <location>
        <begin position="104"/>
        <end position="116"/>
    </location>
</feature>
<evidence type="ECO:0000256" key="3">
    <source>
        <dbReference type="ARBA" id="ARBA00022737"/>
    </source>
</evidence>
<evidence type="ECO:0000256" key="2">
    <source>
        <dbReference type="ARBA" id="ARBA00022490"/>
    </source>
</evidence>
<dbReference type="GO" id="GO:0051295">
    <property type="term" value="P:establishment of meiotic spindle localization"/>
    <property type="evidence" value="ECO:0007669"/>
    <property type="project" value="TreeGrafter"/>
</dbReference>
<reference evidence="8" key="1">
    <citation type="journal article" date="2011" name="PLoS Biol.">
        <title>Gene gain and loss during evolution of obligate parasitism in the white rust pathogen of Arabidopsis thaliana.</title>
        <authorList>
            <person name="Kemen E."/>
            <person name="Gardiner A."/>
            <person name="Schultz-Larsen T."/>
            <person name="Kemen A.C."/>
            <person name="Balmuth A.L."/>
            <person name="Robert-Seilaniantz A."/>
            <person name="Bailey K."/>
            <person name="Holub E."/>
            <person name="Studholme D.J."/>
            <person name="Maclean D."/>
            <person name="Jones J.D."/>
        </authorList>
    </citation>
    <scope>NUCLEOTIDE SEQUENCE</scope>
</reference>
<accession>F0WRR0</accession>
<protein>
    <submittedName>
        <fullName evidence="8">Uncharacterized protein AlNc14C218G9056</fullName>
    </submittedName>
</protein>
<feature type="compositionally biased region" description="Basic and acidic residues" evidence="6">
    <location>
        <begin position="33"/>
        <end position="44"/>
    </location>
</feature>
<keyword evidence="2" id="KW-0963">Cytoplasm</keyword>
<dbReference type="PANTHER" id="PTHR22706">
    <property type="entry name" value="ASSEMBLY FACTOR FOR SPINDLE MICROTUBULES"/>
    <property type="match status" value="1"/>
</dbReference>
<feature type="region of interest" description="Disordered" evidence="6">
    <location>
        <begin position="33"/>
        <end position="139"/>
    </location>
</feature>
<dbReference type="GO" id="GO:0008270">
    <property type="term" value="F:zinc ion binding"/>
    <property type="evidence" value="ECO:0007669"/>
    <property type="project" value="UniProtKB-KW"/>
</dbReference>
<dbReference type="InterPro" id="IPR051185">
    <property type="entry name" value="ASPM"/>
</dbReference>
<dbReference type="PROSITE" id="PS50119">
    <property type="entry name" value="ZF_BBOX"/>
    <property type="match status" value="1"/>
</dbReference>
<evidence type="ECO:0000313" key="8">
    <source>
        <dbReference type="EMBL" id="CCA24025.1"/>
    </source>
</evidence>
<reference evidence="8" key="2">
    <citation type="submission" date="2011-02" db="EMBL/GenBank/DDBJ databases">
        <authorList>
            <person name="MacLean D."/>
        </authorList>
    </citation>
    <scope>NUCLEOTIDE SEQUENCE</scope>
</reference>
<feature type="compositionally biased region" description="Basic and acidic residues" evidence="6">
    <location>
        <begin position="78"/>
        <end position="91"/>
    </location>
</feature>
<feature type="domain" description="B box-type" evidence="7">
    <location>
        <begin position="2043"/>
        <end position="2089"/>
    </location>
</feature>
<evidence type="ECO:0000259" key="7">
    <source>
        <dbReference type="PROSITE" id="PS50119"/>
    </source>
</evidence>